<organism evidence="6 7">
    <name type="scientific">Candidatus Mediterraneibacter caccavium</name>
    <dbReference type="NCBI Taxonomy" id="2838661"/>
    <lineage>
        <taxon>Bacteria</taxon>
        <taxon>Bacillati</taxon>
        <taxon>Bacillota</taxon>
        <taxon>Clostridia</taxon>
        <taxon>Lachnospirales</taxon>
        <taxon>Lachnospiraceae</taxon>
        <taxon>Mediterraneibacter</taxon>
    </lineage>
</organism>
<dbReference type="InterPro" id="IPR028082">
    <property type="entry name" value="Peripla_BP_I"/>
</dbReference>
<dbReference type="CDD" id="cd06267">
    <property type="entry name" value="PBP1_LacI_sugar_binding-like"/>
    <property type="match status" value="1"/>
</dbReference>
<name>A0A9D1VWD5_9FIRM</name>
<evidence type="ECO:0000313" key="7">
    <source>
        <dbReference type="Proteomes" id="UP000824243"/>
    </source>
</evidence>
<evidence type="ECO:0000313" key="6">
    <source>
        <dbReference type="EMBL" id="HIX47907.1"/>
    </source>
</evidence>
<dbReference type="SMART" id="SM00354">
    <property type="entry name" value="HTH_LACI"/>
    <property type="match status" value="1"/>
</dbReference>
<protein>
    <submittedName>
        <fullName evidence="6">LacI family transcriptional regulator</fullName>
    </submittedName>
</protein>
<sequence length="365" mass="40423">MGATMKDIARLTGLGLATISSYFNGGNVREKNRIKIEEAVKELNFEVNEVARGLKTNRTKMIGIIIPEMNNTFFAEIITEAEDILRSHGYATMICDCRSDAQREKEAVDFMFHRRVDGVIIMPTDPEGTSLERFVKAERPIVMIDRKIEGIPGDCILVDNDGAAFDAVDRLIRDGHRRIGMIAGPDDVYTAKERERGYRRALETRGIAPEEQLVRNGNYTIAGGAAAMRGLREMNPDMTAVFVSNYEMTVGAMMEINDLGISVPEELSVIGFDNIDFARASIPRLSIVTQPTKEIAREAAGVLLERLNEGAGAKPAHEGRGSAEEETEDRMPGNLPDSQNRKKGKTIKLKTKFMEGKSVKKIEGK</sequence>
<dbReference type="GO" id="GO:0000976">
    <property type="term" value="F:transcription cis-regulatory region binding"/>
    <property type="evidence" value="ECO:0007669"/>
    <property type="project" value="TreeGrafter"/>
</dbReference>
<dbReference type="GO" id="GO:0003700">
    <property type="term" value="F:DNA-binding transcription factor activity"/>
    <property type="evidence" value="ECO:0007669"/>
    <property type="project" value="TreeGrafter"/>
</dbReference>
<dbReference type="InterPro" id="IPR000843">
    <property type="entry name" value="HTH_LacI"/>
</dbReference>
<dbReference type="PROSITE" id="PS50932">
    <property type="entry name" value="HTH_LACI_2"/>
    <property type="match status" value="1"/>
</dbReference>
<dbReference type="PANTHER" id="PTHR30146:SF109">
    <property type="entry name" value="HTH-TYPE TRANSCRIPTIONAL REGULATOR GALS"/>
    <property type="match status" value="1"/>
</dbReference>
<evidence type="ECO:0000259" key="5">
    <source>
        <dbReference type="PROSITE" id="PS50932"/>
    </source>
</evidence>
<dbReference type="Pfam" id="PF00356">
    <property type="entry name" value="LacI"/>
    <property type="match status" value="1"/>
</dbReference>
<reference evidence="6" key="2">
    <citation type="submission" date="2021-04" db="EMBL/GenBank/DDBJ databases">
        <authorList>
            <person name="Gilroy R."/>
        </authorList>
    </citation>
    <scope>NUCLEOTIDE SEQUENCE</scope>
    <source>
        <strain evidence="6">ChiSjej5B23-15282</strain>
    </source>
</reference>
<dbReference type="SUPFAM" id="SSF53822">
    <property type="entry name" value="Periplasmic binding protein-like I"/>
    <property type="match status" value="1"/>
</dbReference>
<comment type="caution">
    <text evidence="6">The sequence shown here is derived from an EMBL/GenBank/DDBJ whole genome shotgun (WGS) entry which is preliminary data.</text>
</comment>
<feature type="region of interest" description="Disordered" evidence="4">
    <location>
        <begin position="308"/>
        <end position="350"/>
    </location>
</feature>
<dbReference type="AlphaFoldDB" id="A0A9D1VWD5"/>
<dbReference type="Gene3D" id="1.10.260.40">
    <property type="entry name" value="lambda repressor-like DNA-binding domains"/>
    <property type="match status" value="1"/>
</dbReference>
<dbReference type="PANTHER" id="PTHR30146">
    <property type="entry name" value="LACI-RELATED TRANSCRIPTIONAL REPRESSOR"/>
    <property type="match status" value="1"/>
</dbReference>
<gene>
    <name evidence="6" type="ORF">H9981_02655</name>
</gene>
<dbReference type="InterPro" id="IPR010982">
    <property type="entry name" value="Lambda_DNA-bd_dom_sf"/>
</dbReference>
<evidence type="ECO:0000256" key="4">
    <source>
        <dbReference type="SAM" id="MobiDB-lite"/>
    </source>
</evidence>
<keyword evidence="1" id="KW-0805">Transcription regulation</keyword>
<dbReference type="EMBL" id="DXFA01000050">
    <property type="protein sequence ID" value="HIX47907.1"/>
    <property type="molecule type" value="Genomic_DNA"/>
</dbReference>
<dbReference type="InterPro" id="IPR046335">
    <property type="entry name" value="LacI/GalR-like_sensor"/>
</dbReference>
<keyword evidence="2" id="KW-0238">DNA-binding</keyword>
<accession>A0A9D1VWD5</accession>
<proteinExistence type="predicted"/>
<feature type="domain" description="HTH lacI-type" evidence="5">
    <location>
        <begin position="3"/>
        <end position="56"/>
    </location>
</feature>
<evidence type="ECO:0000256" key="1">
    <source>
        <dbReference type="ARBA" id="ARBA00023015"/>
    </source>
</evidence>
<evidence type="ECO:0000256" key="2">
    <source>
        <dbReference type="ARBA" id="ARBA00023125"/>
    </source>
</evidence>
<dbReference type="Proteomes" id="UP000824243">
    <property type="component" value="Unassembled WGS sequence"/>
</dbReference>
<dbReference type="Gene3D" id="3.40.50.2300">
    <property type="match status" value="2"/>
</dbReference>
<dbReference type="Pfam" id="PF13377">
    <property type="entry name" value="Peripla_BP_3"/>
    <property type="match status" value="1"/>
</dbReference>
<feature type="compositionally biased region" description="Basic residues" evidence="4">
    <location>
        <begin position="341"/>
        <end position="350"/>
    </location>
</feature>
<evidence type="ECO:0000256" key="3">
    <source>
        <dbReference type="ARBA" id="ARBA00023163"/>
    </source>
</evidence>
<keyword evidence="3" id="KW-0804">Transcription</keyword>
<reference evidence="6" key="1">
    <citation type="journal article" date="2021" name="PeerJ">
        <title>Extensive microbial diversity within the chicken gut microbiome revealed by metagenomics and culture.</title>
        <authorList>
            <person name="Gilroy R."/>
            <person name="Ravi A."/>
            <person name="Getino M."/>
            <person name="Pursley I."/>
            <person name="Horton D.L."/>
            <person name="Alikhan N.F."/>
            <person name="Baker D."/>
            <person name="Gharbi K."/>
            <person name="Hall N."/>
            <person name="Watson M."/>
            <person name="Adriaenssens E.M."/>
            <person name="Foster-Nyarko E."/>
            <person name="Jarju S."/>
            <person name="Secka A."/>
            <person name="Antonio M."/>
            <person name="Oren A."/>
            <person name="Chaudhuri R.R."/>
            <person name="La Ragione R."/>
            <person name="Hildebrand F."/>
            <person name="Pallen M.J."/>
        </authorList>
    </citation>
    <scope>NUCLEOTIDE SEQUENCE</scope>
    <source>
        <strain evidence="6">ChiSjej5B23-15282</strain>
    </source>
</reference>
<dbReference type="SUPFAM" id="SSF47413">
    <property type="entry name" value="lambda repressor-like DNA-binding domains"/>
    <property type="match status" value="1"/>
</dbReference>